<dbReference type="SUPFAM" id="SSF49452">
    <property type="entry name" value="Starch-binding domain-like"/>
    <property type="match status" value="2"/>
</dbReference>
<dbReference type="GO" id="GO:0030246">
    <property type="term" value="F:carbohydrate binding"/>
    <property type="evidence" value="ECO:0007669"/>
    <property type="project" value="InterPro"/>
</dbReference>
<dbReference type="Pfam" id="PF13620">
    <property type="entry name" value="CarboxypepD_reg"/>
    <property type="match status" value="1"/>
</dbReference>
<reference evidence="1 2" key="1">
    <citation type="journal article" date="2019" name="Science">
        <title>Social genes are selection hotspots in kin groups of a soil microbe.</title>
        <authorList>
            <person name="Wielgoss S."/>
            <person name="Wolfensberger R."/>
            <person name="Sun L."/>
            <person name="Fiegna F."/>
            <person name="Velicer G.J."/>
        </authorList>
    </citation>
    <scope>NUCLEOTIDE SEQUENCE [LARGE SCALE GENOMIC DNA]</scope>
    <source>
        <strain evidence="1 2">MC3.5.9c15</strain>
    </source>
</reference>
<accession>A0AAE6FZK2</accession>
<dbReference type="InterPro" id="IPR013784">
    <property type="entry name" value="Carb-bd-like_fold"/>
</dbReference>
<dbReference type="AlphaFoldDB" id="A0AAE6FZK2"/>
<evidence type="ECO:0000313" key="1">
    <source>
        <dbReference type="EMBL" id="QDE68127.1"/>
    </source>
</evidence>
<gene>
    <name evidence="1" type="ORF">BHS09_14665</name>
</gene>
<dbReference type="EMBL" id="CP017174">
    <property type="protein sequence ID" value="QDE68127.1"/>
    <property type="molecule type" value="Genomic_DNA"/>
</dbReference>
<organism evidence="1 2">
    <name type="scientific">Myxococcus xanthus</name>
    <dbReference type="NCBI Taxonomy" id="34"/>
    <lineage>
        <taxon>Bacteria</taxon>
        <taxon>Pseudomonadati</taxon>
        <taxon>Myxococcota</taxon>
        <taxon>Myxococcia</taxon>
        <taxon>Myxococcales</taxon>
        <taxon>Cystobacterineae</taxon>
        <taxon>Myxococcaceae</taxon>
        <taxon>Myxococcus</taxon>
    </lineage>
</organism>
<sequence>MEDLRRRRVAVAAVHDAASSSTRYVDLSQDGAGSAVELVLDATGVVRGSVEFANGEPVGEAVIVAEPASALVRGRVEGTLRGKHVTVADPGGRFEVRGLVHGTYNLRAAALGIPLHQRLSWMGTPVRVETGGSEVVVRMRRGGSLSGQVRLEDGAVPAAFTVTLRGGSGTSFGGGDGRFPVNGIPAGEYTVFVSGPGFLTKSLPALKVEEDQDTNLGAVALSRGRRLTGRVASAAGAPVRATVTVSQQLRGCAVMVGSAAELEHGLQQVSSDAEGHFVLEGLPISILQLGAEHPVEGRSAFVRVEEGVPVSACERVAGPSGAADDGHHAHPLTHATVVQRLFNPCRWNERVTVCFTPSSTSPEGKLHVSAGTVCLFRQVWIARGM</sequence>
<proteinExistence type="predicted"/>
<protein>
    <recommendedName>
        <fullName evidence="3">Carboxypeptidase regulatory-like domain-containing protein</fullName>
    </recommendedName>
</protein>
<evidence type="ECO:0000313" key="2">
    <source>
        <dbReference type="Proteomes" id="UP000320179"/>
    </source>
</evidence>
<dbReference type="Proteomes" id="UP000320179">
    <property type="component" value="Chromosome"/>
</dbReference>
<name>A0AAE6FZK2_MYXXA</name>
<dbReference type="Gene3D" id="2.60.40.1120">
    <property type="entry name" value="Carboxypeptidase-like, regulatory domain"/>
    <property type="match status" value="1"/>
</dbReference>
<evidence type="ECO:0008006" key="3">
    <source>
        <dbReference type="Google" id="ProtNLM"/>
    </source>
</evidence>